<proteinExistence type="predicted"/>
<name>A0A382Z3I1_9ZZZZ</name>
<reference evidence="1" key="1">
    <citation type="submission" date="2018-05" db="EMBL/GenBank/DDBJ databases">
        <authorList>
            <person name="Lanie J.A."/>
            <person name="Ng W.-L."/>
            <person name="Kazmierczak K.M."/>
            <person name="Andrzejewski T.M."/>
            <person name="Davidsen T.M."/>
            <person name="Wayne K.J."/>
            <person name="Tettelin H."/>
            <person name="Glass J.I."/>
            <person name="Rusch D."/>
            <person name="Podicherti R."/>
            <person name="Tsui H.-C.T."/>
            <person name="Winkler M.E."/>
        </authorList>
    </citation>
    <scope>NUCLEOTIDE SEQUENCE</scope>
</reference>
<dbReference type="EMBL" id="UINC01180739">
    <property type="protein sequence ID" value="SVD90087.1"/>
    <property type="molecule type" value="Genomic_DNA"/>
</dbReference>
<sequence>FVEARADDDFGLFSLDLMYSVNGGPEKTVALFDGRGSALKEVSAGHTFFLEELDIEPGDFVSYYARATDRNLAQQDRDVKSDLYFVQIRAFSKDFRAAQSQGGMGGGGAGADPRALSEAQREIVSGTFNVIRDRDGYTDEEYRENLVFLTLAQGRLREQVETLLRRMNSRVMAADPEFAAIGELLPQAAAAMSDAETELQGQDANGALPPEQRSLQFLQRAEEAYEEVMVSMGMGGGGGGGGGGSQAAEDLADLFELEL</sequence>
<gene>
    <name evidence="1" type="ORF">METZ01_LOCUS442941</name>
</gene>
<organism evidence="1">
    <name type="scientific">marine metagenome</name>
    <dbReference type="NCBI Taxonomy" id="408172"/>
    <lineage>
        <taxon>unclassified sequences</taxon>
        <taxon>metagenomes</taxon>
        <taxon>ecological metagenomes</taxon>
    </lineage>
</organism>
<feature type="non-terminal residue" evidence="1">
    <location>
        <position position="259"/>
    </location>
</feature>
<protein>
    <submittedName>
        <fullName evidence="1">Uncharacterized protein</fullName>
    </submittedName>
</protein>
<accession>A0A382Z3I1</accession>
<dbReference type="AlphaFoldDB" id="A0A382Z3I1"/>
<feature type="non-terminal residue" evidence="1">
    <location>
        <position position="1"/>
    </location>
</feature>
<evidence type="ECO:0000313" key="1">
    <source>
        <dbReference type="EMBL" id="SVD90087.1"/>
    </source>
</evidence>